<sequence>MVATRRTARLEPEPEPEPEPKPAVPAAAELASAEVSTPVSVKTPRRRTKGSLQPEVIHESQNEGLEGAETKSDLGGPSEAQATENGDKKMHSAKSSAEPQADGDEAESNYSAMSELETPLFIRITRRRQIIIPYQPDSPAKNRPTKAALLSELSKSQDEDVSEAESCSSTVSGICTTSATRTTRSRKCKAKLHPDPVCEAQAEEVSDAESWCSGLCVESSVTSRRITRSMLMKSQAETIRQTEKKVSEVVLEDEKLTEDRIKSQPVVISDCEHVTKSDSDTEQASSLSPNRYITQSNKQPSPCKTQCQTESANTDPSDDPKQVLIDSTPSSPKETEKSCTIASPKKETIKETHLEIVENTEEMLEKERDITGKECASLFLSDHGSLDESFKSQRQTSPSKRNTIPEYQKADIEEATQRSFTHADELMAADKPSSTTTSPQKGIHRSPIGDDSDGDCEMSDINVNNGEGQAELVTKSSPPVTKRSCNEKKSAELLLSSDETDETENSDVEEVGDVGENLYLAETRNNKSSLNKTLEDDSLHGELFVIDTEPDLGHSKKYYLEQEERRSDAESKDEERRSDAERKDEESERDESSDLEDNEEEFVDEDEDASLLKNKKPNILSSSIDPGLDIKRLGGLYISFDAGKQKAGSSAIKQLKGEKKDELLKKSIITPDFEKKDCVPPFKESIHQIKKQRKAEREKTTGDGWFGMKAPEMTNELKNDLKALKMRASMDPKRFYKKNDRDGLPKYFQVGTVVDTPIDFYHARIPKKQRKRTIVEELLADSEFRRYNKRKYQEIMTEQAALAAGKKNRKKKKFHK</sequence>
<evidence type="ECO:0000256" key="1">
    <source>
        <dbReference type="ARBA" id="ARBA00004604"/>
    </source>
</evidence>
<dbReference type="CTD" id="30836"/>
<dbReference type="RefSeq" id="XP_030428736.1">
    <property type="nucleotide sequence ID" value="XM_030572876.1"/>
</dbReference>
<dbReference type="InterPro" id="IPR039883">
    <property type="entry name" value="Fcf2/DNTTIP2"/>
</dbReference>
<dbReference type="Pfam" id="PF08698">
    <property type="entry name" value="Fcf2"/>
    <property type="match status" value="1"/>
</dbReference>
<evidence type="ECO:0000259" key="4">
    <source>
        <dbReference type="Pfam" id="PF08698"/>
    </source>
</evidence>
<organism evidence="5 6">
    <name type="scientific">Gopherus evgoodei</name>
    <name type="common">Goodes thornscrub tortoise</name>
    <dbReference type="NCBI Taxonomy" id="1825980"/>
    <lineage>
        <taxon>Eukaryota</taxon>
        <taxon>Metazoa</taxon>
        <taxon>Chordata</taxon>
        <taxon>Craniata</taxon>
        <taxon>Vertebrata</taxon>
        <taxon>Euteleostomi</taxon>
        <taxon>Archelosauria</taxon>
        <taxon>Testudinata</taxon>
        <taxon>Testudines</taxon>
        <taxon>Cryptodira</taxon>
        <taxon>Durocryptodira</taxon>
        <taxon>Testudinoidea</taxon>
        <taxon>Testudinidae</taxon>
        <taxon>Gopherus</taxon>
    </lineage>
</organism>
<dbReference type="PANTHER" id="PTHR21686:SF12">
    <property type="entry name" value="DEOXYNUCLEOTIDYLTRANSFERASE TERMINAL-INTERACTING PROTEIN 2"/>
    <property type="match status" value="1"/>
</dbReference>
<dbReference type="InterPro" id="IPR014810">
    <property type="entry name" value="Fcf2_C"/>
</dbReference>
<dbReference type="GO" id="GO:0003723">
    <property type="term" value="F:RNA binding"/>
    <property type="evidence" value="ECO:0007669"/>
    <property type="project" value="TreeGrafter"/>
</dbReference>
<dbReference type="GeneID" id="115656319"/>
<dbReference type="GO" id="GO:0042274">
    <property type="term" value="P:ribosomal small subunit biogenesis"/>
    <property type="evidence" value="ECO:0007669"/>
    <property type="project" value="Ensembl"/>
</dbReference>
<dbReference type="PANTHER" id="PTHR21686">
    <property type="entry name" value="DEOXYNUCLEOTIDYLTRANSFERASE TERMINAL-INTERACTING PROTEIN 2"/>
    <property type="match status" value="1"/>
</dbReference>
<evidence type="ECO:0000256" key="3">
    <source>
        <dbReference type="SAM" id="MobiDB-lite"/>
    </source>
</evidence>
<comment type="subcellular location">
    <subcellularLocation>
        <location evidence="1">Nucleus</location>
        <location evidence="1">Nucleolus</location>
    </subcellularLocation>
</comment>
<dbReference type="GeneTree" id="ENSGT00510000048142"/>
<accession>A0A8C4Y7U0</accession>
<feature type="region of interest" description="Disordered" evidence="3">
    <location>
        <begin position="544"/>
        <end position="628"/>
    </location>
</feature>
<dbReference type="GO" id="GO:0005654">
    <property type="term" value="C:nucleoplasm"/>
    <property type="evidence" value="ECO:0007669"/>
    <property type="project" value="Ensembl"/>
</dbReference>
<dbReference type="GO" id="GO:0006396">
    <property type="term" value="P:RNA processing"/>
    <property type="evidence" value="ECO:0007669"/>
    <property type="project" value="TreeGrafter"/>
</dbReference>
<feature type="region of interest" description="Disordered" evidence="3">
    <location>
        <begin position="273"/>
        <end position="346"/>
    </location>
</feature>
<feature type="compositionally biased region" description="Polar residues" evidence="3">
    <location>
        <begin position="282"/>
        <end position="315"/>
    </location>
</feature>
<reference evidence="5" key="1">
    <citation type="submission" date="2025-08" db="UniProtKB">
        <authorList>
            <consortium name="Ensembl"/>
        </authorList>
    </citation>
    <scope>IDENTIFICATION</scope>
</reference>
<dbReference type="GO" id="GO:0032040">
    <property type="term" value="C:small-subunit processome"/>
    <property type="evidence" value="ECO:0007669"/>
    <property type="project" value="Ensembl"/>
</dbReference>
<keyword evidence="2" id="KW-0539">Nucleus</keyword>
<dbReference type="OrthoDB" id="427886at2759"/>
<evidence type="ECO:0000313" key="6">
    <source>
        <dbReference type="Proteomes" id="UP000694390"/>
    </source>
</evidence>
<evidence type="ECO:0000256" key="2">
    <source>
        <dbReference type="ARBA" id="ARBA00023242"/>
    </source>
</evidence>
<feature type="region of interest" description="Disordered" evidence="3">
    <location>
        <begin position="427"/>
        <end position="514"/>
    </location>
</feature>
<feature type="domain" description="Fcf2 pre-rRNA processing C-terminal" evidence="4">
    <location>
        <begin position="698"/>
        <end position="791"/>
    </location>
</feature>
<dbReference type="Ensembl" id="ENSGEVT00005022427.1">
    <property type="protein sequence ID" value="ENSGEVP00005021359.1"/>
    <property type="gene ID" value="ENSGEVG00005015184.1"/>
</dbReference>
<reference evidence="5" key="2">
    <citation type="submission" date="2025-09" db="UniProtKB">
        <authorList>
            <consortium name="Ensembl"/>
        </authorList>
    </citation>
    <scope>IDENTIFICATION</scope>
</reference>
<feature type="compositionally biased region" description="Acidic residues" evidence="3">
    <location>
        <begin position="498"/>
        <end position="513"/>
    </location>
</feature>
<proteinExistence type="predicted"/>
<dbReference type="GO" id="GO:0005694">
    <property type="term" value="C:chromosome"/>
    <property type="evidence" value="ECO:0007669"/>
    <property type="project" value="Ensembl"/>
</dbReference>
<feature type="region of interest" description="Disordered" evidence="3">
    <location>
        <begin position="387"/>
        <end position="412"/>
    </location>
</feature>
<feature type="region of interest" description="Disordered" evidence="3">
    <location>
        <begin position="1"/>
        <end position="114"/>
    </location>
</feature>
<feature type="compositionally biased region" description="Polar residues" evidence="3">
    <location>
        <begin position="392"/>
        <end position="402"/>
    </location>
</feature>
<feature type="region of interest" description="Disordered" evidence="3">
    <location>
        <begin position="684"/>
        <end position="710"/>
    </location>
</feature>
<feature type="compositionally biased region" description="Basic and acidic residues" evidence="3">
    <location>
        <begin position="551"/>
        <end position="592"/>
    </location>
</feature>
<evidence type="ECO:0000313" key="5">
    <source>
        <dbReference type="Ensembl" id="ENSGEVP00005021359.1"/>
    </source>
</evidence>
<feature type="compositionally biased region" description="Acidic residues" evidence="3">
    <location>
        <begin position="593"/>
        <end position="609"/>
    </location>
</feature>
<keyword evidence="6" id="KW-1185">Reference proteome</keyword>
<name>A0A8C4Y7U0_9SAUR</name>
<dbReference type="Proteomes" id="UP000694390">
    <property type="component" value="Unassembled WGS sequence"/>
</dbReference>
<protein>
    <submittedName>
        <fullName evidence="5">Deoxynucleotidyltransferase terminal interacting protein 2</fullName>
    </submittedName>
</protein>
<gene>
    <name evidence="5" type="primary">DNTTIP2</name>
</gene>
<feature type="compositionally biased region" description="Low complexity" evidence="3">
    <location>
        <begin position="24"/>
        <end position="34"/>
    </location>
</feature>
<dbReference type="AlphaFoldDB" id="A0A8C4Y7U0"/>